<organism evidence="4">
    <name type="scientific">Pyrodinium bahamense</name>
    <dbReference type="NCBI Taxonomy" id="73915"/>
    <lineage>
        <taxon>Eukaryota</taxon>
        <taxon>Sar</taxon>
        <taxon>Alveolata</taxon>
        <taxon>Dinophyceae</taxon>
        <taxon>Gonyaulacales</taxon>
        <taxon>Pyrocystaceae</taxon>
        <taxon>Pyrodinium</taxon>
    </lineage>
</organism>
<feature type="compositionally biased region" description="Basic and acidic residues" evidence="2">
    <location>
        <begin position="400"/>
        <end position="412"/>
    </location>
</feature>
<dbReference type="EMBL" id="HBEG01014456">
    <property type="protein sequence ID" value="CAD8353436.1"/>
    <property type="molecule type" value="Transcribed_RNA"/>
</dbReference>
<feature type="region of interest" description="Disordered" evidence="2">
    <location>
        <begin position="400"/>
        <end position="425"/>
    </location>
</feature>
<evidence type="ECO:0000313" key="4">
    <source>
        <dbReference type="EMBL" id="CAD8353436.1"/>
    </source>
</evidence>
<protein>
    <submittedName>
        <fullName evidence="4">Uncharacterized protein</fullName>
    </submittedName>
</protein>
<reference evidence="4" key="1">
    <citation type="submission" date="2021-01" db="EMBL/GenBank/DDBJ databases">
        <authorList>
            <person name="Corre E."/>
            <person name="Pelletier E."/>
            <person name="Niang G."/>
            <person name="Scheremetjew M."/>
            <person name="Finn R."/>
            <person name="Kale V."/>
            <person name="Holt S."/>
            <person name="Cochrane G."/>
            <person name="Meng A."/>
            <person name="Brown T."/>
            <person name="Cohen L."/>
        </authorList>
    </citation>
    <scope>NUCLEOTIDE SEQUENCE</scope>
    <source>
        <strain evidence="4">Pbaha01</strain>
    </source>
</reference>
<sequence>MAALLAFVVLAAPVCTAAERQLAAANPIRKVVTMLQDMKAKVTEEGEREQALYEKFMCYCKNSGGTLEQSIDDGKAKIASLTSALEESGQKKGQTAADLKEHQASRSEAEDAMAKATALREKQAAAFAAEKADSDANTAALTKAIPLIEKGMAGAFLQTGEASALRRFAMEKATLPDQSRQDLLAFLSGTEGSGYVPQSGEIVGILKQLLEEMDKSMAEALAAETESISTYEALMAAKKKEVETLTAQIEEEQRRIGELGVALASMENDLTDTQESLAADSKFKAELETSCSTKTEEWDEVKRTRAEELKALAETIKVLNDDDALEVFKKTLPSASASFMQYPTNAASQRAKALAMLRAVRHNATPRPELDFIAVALSGKKIGFDKVISMIDEMAANLKKEQESDDAKKEYCESEFDSSDDKKKGLERALSDSETAIEEMEGSIAKLKEEIAALEAGIKALDKSVAEATENRKAENKEYSELMTSDNMAKDLLLWAKNRLNKFYNPKLYKAPPKRELTGEERITESFGGEVPTAAPGGIAGTGIGAALVQVSAHDHGAGAPPPPPETFGPYTKKTQESAGVMAMIDLLIKDLDKEMQEADVSEKDAQKEYEVMMAESATKRADDAKSVADKTSAKAAEEEALEAEQDAKAGTGKEHMATMKYIAALHGECDWLLQNYAARKEARTGEIDALGKAKAVLNGADYLLVQTSRTGRAAHGFLY</sequence>
<dbReference type="AlphaFoldDB" id="A0A7S0FDI9"/>
<proteinExistence type="predicted"/>
<evidence type="ECO:0000256" key="1">
    <source>
        <dbReference type="SAM" id="Coils"/>
    </source>
</evidence>
<dbReference type="PANTHER" id="PTHR19327:SF0">
    <property type="entry name" value="GOLGIN SUBFAMILY A MEMBER 4"/>
    <property type="match status" value="1"/>
</dbReference>
<name>A0A7S0FDI9_9DINO</name>
<keyword evidence="3" id="KW-0732">Signal</keyword>
<evidence type="ECO:0000256" key="2">
    <source>
        <dbReference type="SAM" id="MobiDB-lite"/>
    </source>
</evidence>
<accession>A0A7S0FDI9</accession>
<gene>
    <name evidence="4" type="ORF">PBAH0796_LOCUS8803</name>
</gene>
<dbReference type="PANTHER" id="PTHR19327">
    <property type="entry name" value="GOLGIN"/>
    <property type="match status" value="1"/>
</dbReference>
<evidence type="ECO:0000256" key="3">
    <source>
        <dbReference type="SAM" id="SignalP"/>
    </source>
</evidence>
<keyword evidence="1" id="KW-0175">Coiled coil</keyword>
<feature type="signal peptide" evidence="3">
    <location>
        <begin position="1"/>
        <end position="18"/>
    </location>
</feature>
<feature type="chain" id="PRO_5030722195" evidence="3">
    <location>
        <begin position="19"/>
        <end position="720"/>
    </location>
</feature>
<feature type="coiled-coil region" evidence="1">
    <location>
        <begin position="206"/>
        <end position="269"/>
    </location>
</feature>
<feature type="compositionally biased region" description="Basic and acidic residues" evidence="2">
    <location>
        <begin position="98"/>
        <end position="109"/>
    </location>
</feature>
<feature type="region of interest" description="Disordered" evidence="2">
    <location>
        <begin position="87"/>
        <end position="109"/>
    </location>
</feature>